<accession>A0A3N0UTN7</accession>
<feature type="domain" description="DUF6971" evidence="1">
    <location>
        <begin position="17"/>
        <end position="102"/>
    </location>
</feature>
<dbReference type="EMBL" id="RJUJ01000002">
    <property type="protein sequence ID" value="ROH83845.1"/>
    <property type="molecule type" value="Genomic_DNA"/>
</dbReference>
<dbReference type="OrthoDB" id="9986344at2"/>
<evidence type="ECO:0000313" key="3">
    <source>
        <dbReference type="Proteomes" id="UP000274511"/>
    </source>
</evidence>
<dbReference type="GeneID" id="61123179"/>
<organism evidence="2 3">
    <name type="scientific">Lonsdalea populi</name>
    <dbReference type="NCBI Taxonomy" id="1172565"/>
    <lineage>
        <taxon>Bacteria</taxon>
        <taxon>Pseudomonadati</taxon>
        <taxon>Pseudomonadota</taxon>
        <taxon>Gammaproteobacteria</taxon>
        <taxon>Enterobacterales</taxon>
        <taxon>Pectobacteriaceae</taxon>
        <taxon>Lonsdalea</taxon>
    </lineage>
</organism>
<protein>
    <recommendedName>
        <fullName evidence="1">DUF6971 domain-containing protein</fullName>
    </recommendedName>
</protein>
<reference evidence="2 3" key="1">
    <citation type="submission" date="2018-10" db="EMBL/GenBank/DDBJ databases">
        <title>New species genome.</title>
        <authorList>
            <person name="Li Y."/>
        </authorList>
    </citation>
    <scope>NUCLEOTIDE SEQUENCE [LARGE SCALE GENOMIC DNA]</scope>
    <source>
        <strain evidence="2 3">L6_4B</strain>
    </source>
</reference>
<dbReference type="Proteomes" id="UP000274511">
    <property type="component" value="Unassembled WGS sequence"/>
</dbReference>
<evidence type="ECO:0000313" key="2">
    <source>
        <dbReference type="EMBL" id="ROH83845.1"/>
    </source>
</evidence>
<comment type="caution">
    <text evidence="2">The sequence shown here is derived from an EMBL/GenBank/DDBJ whole genome shotgun (WGS) entry which is preliminary data.</text>
</comment>
<evidence type="ECO:0000259" key="1">
    <source>
        <dbReference type="Pfam" id="PF22318"/>
    </source>
</evidence>
<dbReference type="InterPro" id="IPR054244">
    <property type="entry name" value="DUF6971"/>
</dbReference>
<gene>
    <name evidence="2" type="ORF">EC392_02160</name>
</gene>
<proteinExistence type="predicted"/>
<dbReference type="RefSeq" id="WP_085688735.1">
    <property type="nucleotide sequence ID" value="NZ_CP065534.1"/>
</dbReference>
<name>A0A3N0UTN7_9GAMM</name>
<dbReference type="Pfam" id="PF22318">
    <property type="entry name" value="DUF6971"/>
    <property type="match status" value="1"/>
</dbReference>
<sequence>MSINPKLPTMGIVDQKVTLSKDLKTVLYIGQEIPTEHFIKVTVPSLLGYYAPGSGGANSLLSELSANGFSITGFSRHHQLWADYIRRNREEQARRELEAKQHRERMAALMATPEEIAEAVAQRKAREAELEARFGARGKSAAFGDL</sequence>
<dbReference type="AlphaFoldDB" id="A0A3N0UTN7"/>